<dbReference type="GO" id="GO:0007165">
    <property type="term" value="P:signal transduction"/>
    <property type="evidence" value="ECO:0007669"/>
    <property type="project" value="InterPro"/>
</dbReference>
<dbReference type="EMBL" id="BMAU01021135">
    <property type="protein sequence ID" value="GFX91541.1"/>
    <property type="molecule type" value="Genomic_DNA"/>
</dbReference>
<organism evidence="2 3">
    <name type="scientific">Trichonephila clavipes</name>
    <name type="common">Golden silk orbweaver</name>
    <name type="synonym">Nephila clavipes</name>
    <dbReference type="NCBI Taxonomy" id="2585209"/>
    <lineage>
        <taxon>Eukaryota</taxon>
        <taxon>Metazoa</taxon>
        <taxon>Ecdysozoa</taxon>
        <taxon>Arthropoda</taxon>
        <taxon>Chelicerata</taxon>
        <taxon>Arachnida</taxon>
        <taxon>Araneae</taxon>
        <taxon>Araneomorphae</taxon>
        <taxon>Entelegynae</taxon>
        <taxon>Araneoidea</taxon>
        <taxon>Nephilidae</taxon>
        <taxon>Trichonephila</taxon>
    </lineage>
</organism>
<protein>
    <submittedName>
        <fullName evidence="2">Uncharacterized protein</fullName>
    </submittedName>
</protein>
<feature type="region of interest" description="Disordered" evidence="1">
    <location>
        <begin position="139"/>
        <end position="181"/>
    </location>
</feature>
<gene>
    <name evidence="2" type="ORF">TNCV_3681271</name>
</gene>
<dbReference type="AlphaFoldDB" id="A0A8X6RAK4"/>
<proteinExistence type="predicted"/>
<dbReference type="Gene3D" id="1.10.400.10">
    <property type="entry name" value="GI Alpha 1, domain 2-like"/>
    <property type="match status" value="1"/>
</dbReference>
<comment type="caution">
    <text evidence="2">The sequence shown here is derived from an EMBL/GenBank/DDBJ whole genome shotgun (WGS) entry which is preliminary data.</text>
</comment>
<evidence type="ECO:0000313" key="3">
    <source>
        <dbReference type="Proteomes" id="UP000887159"/>
    </source>
</evidence>
<evidence type="ECO:0000313" key="2">
    <source>
        <dbReference type="EMBL" id="GFX91541.1"/>
    </source>
</evidence>
<dbReference type="SUPFAM" id="SSF47895">
    <property type="entry name" value="Transducin (alpha subunit), insertion domain"/>
    <property type="match status" value="1"/>
</dbReference>
<reference evidence="2" key="1">
    <citation type="submission" date="2020-08" db="EMBL/GenBank/DDBJ databases">
        <title>Multicomponent nature underlies the extraordinary mechanical properties of spider dragline silk.</title>
        <authorList>
            <person name="Kono N."/>
            <person name="Nakamura H."/>
            <person name="Mori M."/>
            <person name="Yoshida Y."/>
            <person name="Ohtoshi R."/>
            <person name="Malay A.D."/>
            <person name="Moran D.A.P."/>
            <person name="Tomita M."/>
            <person name="Numata K."/>
            <person name="Arakawa K."/>
        </authorList>
    </citation>
    <scope>NUCLEOTIDE SEQUENCE</scope>
</reference>
<name>A0A8X6RAK4_TRICX</name>
<dbReference type="Proteomes" id="UP000887159">
    <property type="component" value="Unassembled WGS sequence"/>
</dbReference>
<evidence type="ECO:0000256" key="1">
    <source>
        <dbReference type="SAM" id="MobiDB-lite"/>
    </source>
</evidence>
<sequence length="181" mass="20759">MVLKANDRRTSCPCHDEFRGPRSDYVRQLVGNCSATCLSSSLRVPDRKCVLMWLEAFRATRNGPKDRKGPPKTVRTSENVRDASLLIERLQSNLDHEPFTEEVRDALNQLWKDSGVLRCFDRSNEYELNDNMKYRTEKTVEPSTKGYNLRPRGGRGVESRPAMEMKTQQGGPVRVSWQPLS</sequence>
<keyword evidence="3" id="KW-1185">Reference proteome</keyword>
<accession>A0A8X6RAK4</accession>
<dbReference type="InterPro" id="IPR011025">
    <property type="entry name" value="GproteinA_insert"/>
</dbReference>